<dbReference type="InterPro" id="IPR006342">
    <property type="entry name" value="FkbM_mtfrase"/>
</dbReference>
<dbReference type="Pfam" id="PF05050">
    <property type="entry name" value="Methyltransf_21"/>
    <property type="match status" value="1"/>
</dbReference>
<dbReference type="EMBL" id="CP002738">
    <property type="protein sequence ID" value="AEG01311.1"/>
    <property type="molecule type" value="Genomic_DNA"/>
</dbReference>
<dbReference type="HOGENOM" id="CLU_068034_0_0_6"/>
<keyword evidence="2" id="KW-0808">Transferase</keyword>
<dbReference type="GO" id="GO:0032259">
    <property type="term" value="P:methylation"/>
    <property type="evidence" value="ECO:0007669"/>
    <property type="project" value="UniProtKB-KW"/>
</dbReference>
<accession>G0A1S8</accession>
<evidence type="ECO:0000313" key="2">
    <source>
        <dbReference type="EMBL" id="AEG01311.1"/>
    </source>
</evidence>
<evidence type="ECO:0000259" key="1">
    <source>
        <dbReference type="Pfam" id="PF05050"/>
    </source>
</evidence>
<dbReference type="Gene3D" id="3.40.50.150">
    <property type="entry name" value="Vaccinia Virus protein VP39"/>
    <property type="match status" value="1"/>
</dbReference>
<organism evidence="2 3">
    <name type="scientific">Methylomonas methanica (strain DSM 25384 / MC09)</name>
    <dbReference type="NCBI Taxonomy" id="857087"/>
    <lineage>
        <taxon>Bacteria</taxon>
        <taxon>Pseudomonadati</taxon>
        <taxon>Pseudomonadota</taxon>
        <taxon>Gammaproteobacteria</taxon>
        <taxon>Methylococcales</taxon>
        <taxon>Methylococcaceae</taxon>
        <taxon>Methylomonas</taxon>
    </lineage>
</organism>
<dbReference type="NCBIfam" id="TIGR01444">
    <property type="entry name" value="fkbM_fam"/>
    <property type="match status" value="1"/>
</dbReference>
<keyword evidence="3" id="KW-1185">Reference proteome</keyword>
<dbReference type="RefSeq" id="WP_013819541.1">
    <property type="nucleotide sequence ID" value="NC_015572.1"/>
</dbReference>
<keyword evidence="2" id="KW-0489">Methyltransferase</keyword>
<feature type="domain" description="Methyltransferase FkbM" evidence="1">
    <location>
        <begin position="63"/>
        <end position="227"/>
    </location>
</feature>
<reference evidence="3" key="3">
    <citation type="submission" date="2011-05" db="EMBL/GenBank/DDBJ databases">
        <title>Complete sequence of Methylomonas methanica MC09.</title>
        <authorList>
            <consortium name="US DOE Joint Genome Institute"/>
            <person name="Lucas S."/>
            <person name="Han J."/>
            <person name="Lapidus A."/>
            <person name="Cheng J.-F."/>
            <person name="Goodwin L."/>
            <person name="Pitluck S."/>
            <person name="Peters L."/>
            <person name="Mikhailova N."/>
            <person name="Teshima H."/>
            <person name="Han C."/>
            <person name="Tapia R."/>
            <person name="Land M."/>
            <person name="Hauser L."/>
            <person name="Kyrpides N."/>
            <person name="Ivanova N."/>
            <person name="Pagani I."/>
            <person name="Stein L."/>
            <person name="Woyke T."/>
        </authorList>
    </citation>
    <scope>NUCLEOTIDE SEQUENCE [LARGE SCALE GENOMIC DNA]</scope>
    <source>
        <strain evidence="3">MC09</strain>
    </source>
</reference>
<dbReference type="AlphaFoldDB" id="G0A1S8"/>
<protein>
    <submittedName>
        <fullName evidence="2">Methyltransferase FkbM family</fullName>
    </submittedName>
</protein>
<dbReference type="GO" id="GO:0008171">
    <property type="term" value="F:O-methyltransferase activity"/>
    <property type="evidence" value="ECO:0007669"/>
    <property type="project" value="TreeGrafter"/>
</dbReference>
<gene>
    <name evidence="2" type="ordered locus">Metme_2931</name>
</gene>
<dbReference type="PANTHER" id="PTHR36973:SF4">
    <property type="entry name" value="NODULATION PROTEIN"/>
    <property type="match status" value="1"/>
</dbReference>
<dbReference type="SUPFAM" id="SSF53335">
    <property type="entry name" value="S-adenosyl-L-methionine-dependent methyltransferases"/>
    <property type="match status" value="1"/>
</dbReference>
<name>G0A1S8_METMM</name>
<evidence type="ECO:0000313" key="3">
    <source>
        <dbReference type="Proteomes" id="UP000008888"/>
    </source>
</evidence>
<dbReference type="InterPro" id="IPR053188">
    <property type="entry name" value="FkbM_Methyltransferase"/>
</dbReference>
<proteinExistence type="predicted"/>
<reference evidence="2 3" key="1">
    <citation type="journal article" date="2011" name="J. Bacteriol.">
        <title>Complete Genome Sequence of the Aerobic Marine Methanotroph Methylomonas methanica MC09.</title>
        <authorList>
            <person name="Boden R."/>
            <person name="Cunliffe M."/>
            <person name="Scanlan J."/>
            <person name="Moussard H."/>
            <person name="Kits K.D."/>
            <person name="Klotz M.G."/>
            <person name="Jetten M.S."/>
            <person name="Vuilleumier S."/>
            <person name="Han J."/>
            <person name="Peters L."/>
            <person name="Mikhailova N."/>
            <person name="Teshima H."/>
            <person name="Tapia R."/>
            <person name="Kyrpides N."/>
            <person name="Ivanova N."/>
            <person name="Pagani I."/>
            <person name="Cheng J.F."/>
            <person name="Goodwin L."/>
            <person name="Han C."/>
            <person name="Hauser L."/>
            <person name="Land M.L."/>
            <person name="Lapidus A."/>
            <person name="Lucas S."/>
            <person name="Pitluck S."/>
            <person name="Woyke T."/>
            <person name="Stein L."/>
            <person name="Murrell J.C."/>
        </authorList>
    </citation>
    <scope>NUCLEOTIDE SEQUENCE [LARGE SCALE GENOMIC DNA]</scope>
    <source>
        <strain evidence="2 3">MC09</strain>
    </source>
</reference>
<reference key="2">
    <citation type="submission" date="2011-05" db="EMBL/GenBank/DDBJ databases">
        <title>Complete genome sequence of the aerobic marine methanotroph Methylomonas methanica MC09.</title>
        <authorList>
            <person name="Boden R."/>
            <person name="Cunliffe M."/>
            <person name="Scanlan J."/>
            <person name="Moussard H."/>
            <person name="Kits K.D."/>
            <person name="Klotz M."/>
            <person name="Jetten M."/>
            <person name="Vuilleumier S."/>
            <person name="Han J."/>
            <person name="Peters L."/>
            <person name="Mikhailova N."/>
            <person name="Teshima H."/>
            <person name="Tapia R."/>
            <person name="Kyrpides N."/>
            <person name="Ivanova N."/>
            <person name="Pagani I."/>
            <person name="Cheng J.-F."/>
            <person name="Goodwin L."/>
            <person name="Han C."/>
            <person name="Hauser L."/>
            <person name="Land M."/>
            <person name="Lapidus A."/>
            <person name="Lucas S."/>
            <person name="Pitluck S."/>
            <person name="Woyke T."/>
            <person name="Stein L.Y."/>
            <person name="Murrell C."/>
        </authorList>
    </citation>
    <scope>NUCLEOTIDE SEQUENCE</scope>
    <source>
        <strain>MC09</strain>
    </source>
</reference>
<dbReference type="InterPro" id="IPR029063">
    <property type="entry name" value="SAM-dependent_MTases_sf"/>
</dbReference>
<dbReference type="PANTHER" id="PTHR36973">
    <property type="entry name" value="SLL1456 PROTEIN-RELATED"/>
    <property type="match status" value="1"/>
</dbReference>
<dbReference type="KEGG" id="mmt:Metme_2931"/>
<sequence length="261" mass="29528">MNDHDQTLLQIVNHIVNQHPLLAADVEKIAAYAQGKGYGTATIEQEAGLLQQLLQDQPTLAIDVGGNIGNYTAELRKRNPALEIHIFEPSTINLAQLSARFESDSLVKIVPYALSEQAGSATLFSDKPGSGMGSLTQRRLDHFNIEFDTTETISTMRFEDYWQTQLQSRQLDMVKIDVEGHELAALKGFGAALDVTRVLQFEFGGTHIDTRTYFQDFWYFFIEQGFDLYRITPFGAKKISRYSESDEFFAITNYIAVNQRR</sequence>
<dbReference type="Proteomes" id="UP000008888">
    <property type="component" value="Chromosome"/>
</dbReference>
<dbReference type="STRING" id="857087.Metme_2931"/>
<dbReference type="eggNOG" id="COG0438">
    <property type="taxonomic scope" value="Bacteria"/>
</dbReference>
<dbReference type="OrthoDB" id="9810122at2"/>